<dbReference type="Gene3D" id="1.10.10.10">
    <property type="entry name" value="Winged helix-like DNA-binding domain superfamily/Winged helix DNA-binding domain"/>
    <property type="match status" value="1"/>
</dbReference>
<feature type="domain" description="H15" evidence="2">
    <location>
        <begin position="4"/>
        <end position="73"/>
    </location>
</feature>
<feature type="compositionally biased region" description="Polar residues" evidence="1">
    <location>
        <begin position="189"/>
        <end position="206"/>
    </location>
</feature>
<comment type="caution">
    <text evidence="3">The sequence shown here is derived from an EMBL/GenBank/DDBJ whole genome shotgun (WGS) entry which is preliminary data.</text>
</comment>
<reference evidence="3 4" key="1">
    <citation type="submission" date="2024-05" db="EMBL/GenBank/DDBJ databases">
        <title>The nuclear and mitochondrial genome assemblies of Tetragonisca angustula (Apidae: Meliponini), a tiny yet remarkable pollinator in the Neotropics.</title>
        <authorList>
            <person name="Ferrari R."/>
            <person name="Ricardo P.C."/>
            <person name="Dias F.C."/>
            <person name="Araujo N.S."/>
            <person name="Soares D.O."/>
            <person name="Zhou Q.-S."/>
            <person name="Zhu C.-D."/>
            <person name="Coutinho L."/>
            <person name="Airas M.C."/>
            <person name="Batista T.M."/>
        </authorList>
    </citation>
    <scope>NUCLEOTIDE SEQUENCE [LARGE SCALE GENOMIC DNA]</scope>
    <source>
        <strain evidence="3">ASF017062</strain>
        <tissue evidence="3">Abdomen</tissue>
    </source>
</reference>
<dbReference type="GO" id="GO:0003677">
    <property type="term" value="F:DNA binding"/>
    <property type="evidence" value="ECO:0007669"/>
    <property type="project" value="InterPro"/>
</dbReference>
<organism evidence="3 4">
    <name type="scientific">Tetragonisca angustula</name>
    <dbReference type="NCBI Taxonomy" id="166442"/>
    <lineage>
        <taxon>Eukaryota</taxon>
        <taxon>Metazoa</taxon>
        <taxon>Ecdysozoa</taxon>
        <taxon>Arthropoda</taxon>
        <taxon>Hexapoda</taxon>
        <taxon>Insecta</taxon>
        <taxon>Pterygota</taxon>
        <taxon>Neoptera</taxon>
        <taxon>Endopterygota</taxon>
        <taxon>Hymenoptera</taxon>
        <taxon>Apocrita</taxon>
        <taxon>Aculeata</taxon>
        <taxon>Apoidea</taxon>
        <taxon>Anthophila</taxon>
        <taxon>Apidae</taxon>
        <taxon>Tetragonisca</taxon>
    </lineage>
</organism>
<name>A0AAW1AEW0_9HYME</name>
<dbReference type="SMART" id="SM00526">
    <property type="entry name" value="H15"/>
    <property type="match status" value="1"/>
</dbReference>
<dbReference type="SUPFAM" id="SSF46785">
    <property type="entry name" value="Winged helix' DNA-binding domain"/>
    <property type="match status" value="1"/>
</dbReference>
<dbReference type="GO" id="GO:0006334">
    <property type="term" value="P:nucleosome assembly"/>
    <property type="evidence" value="ECO:0007669"/>
    <property type="project" value="InterPro"/>
</dbReference>
<dbReference type="Proteomes" id="UP001432146">
    <property type="component" value="Unassembled WGS sequence"/>
</dbReference>
<dbReference type="PROSITE" id="PS51504">
    <property type="entry name" value="H15"/>
    <property type="match status" value="1"/>
</dbReference>
<sequence length="206" mass="24244">MVSDSARVLSLVITAIKNLRELKGSTSREILHYLSSVYDIPPTVARRQMQTALKRGVAYGILKKNDGHYILPTNSDIKCQEIAEQEVNLLDACRKTRKRKMSCKCKRTRRRRRRRRRTFCRCKPGRRRSRRRVRARRRRRRRRRRCQCGGLGRIRRKADSDRMKRTETLQQAVEKFSSKRSFEPLKTYGSATSEKTSLSTISLVTD</sequence>
<feature type="region of interest" description="Disordered" evidence="1">
    <location>
        <begin position="187"/>
        <end position="206"/>
    </location>
</feature>
<dbReference type="Pfam" id="PF00538">
    <property type="entry name" value="Linker_histone"/>
    <property type="match status" value="1"/>
</dbReference>
<gene>
    <name evidence="3" type="ORF">QLX08_001501</name>
</gene>
<dbReference type="EMBL" id="JAWNGG020000020">
    <property type="protein sequence ID" value="KAK9308505.1"/>
    <property type="molecule type" value="Genomic_DNA"/>
</dbReference>
<feature type="region of interest" description="Disordered" evidence="1">
    <location>
        <begin position="125"/>
        <end position="144"/>
    </location>
</feature>
<dbReference type="InterPro" id="IPR036390">
    <property type="entry name" value="WH_DNA-bd_sf"/>
</dbReference>
<evidence type="ECO:0000313" key="3">
    <source>
        <dbReference type="EMBL" id="KAK9308505.1"/>
    </source>
</evidence>
<dbReference type="InterPro" id="IPR005818">
    <property type="entry name" value="Histone_H1/H5_H15"/>
</dbReference>
<evidence type="ECO:0000259" key="2">
    <source>
        <dbReference type="PROSITE" id="PS51504"/>
    </source>
</evidence>
<proteinExistence type="predicted"/>
<accession>A0AAW1AEW0</accession>
<dbReference type="InterPro" id="IPR036388">
    <property type="entry name" value="WH-like_DNA-bd_sf"/>
</dbReference>
<protein>
    <recommendedName>
        <fullName evidence="2">H15 domain-containing protein</fullName>
    </recommendedName>
</protein>
<dbReference type="GO" id="GO:0000786">
    <property type="term" value="C:nucleosome"/>
    <property type="evidence" value="ECO:0007669"/>
    <property type="project" value="InterPro"/>
</dbReference>
<evidence type="ECO:0000256" key="1">
    <source>
        <dbReference type="SAM" id="MobiDB-lite"/>
    </source>
</evidence>
<dbReference type="AlphaFoldDB" id="A0AAW1AEW0"/>
<evidence type="ECO:0000313" key="4">
    <source>
        <dbReference type="Proteomes" id="UP001432146"/>
    </source>
</evidence>
<keyword evidence="4" id="KW-1185">Reference proteome</keyword>